<feature type="domain" description="G-protein coupled receptors family 2 profile 1" evidence="14">
    <location>
        <begin position="41"/>
        <end position="124"/>
    </location>
</feature>
<evidence type="ECO:0000313" key="17">
    <source>
        <dbReference type="RefSeq" id="XP_054834031.1"/>
    </source>
</evidence>
<dbReference type="Pfam" id="PF00002">
    <property type="entry name" value="7tm_2"/>
    <property type="match status" value="1"/>
</dbReference>
<dbReference type="FunFam" id="1.20.1070.10:FF:000133">
    <property type="entry name" value="Glucagon receptor a"/>
    <property type="match status" value="1"/>
</dbReference>
<evidence type="ECO:0000256" key="8">
    <source>
        <dbReference type="ARBA" id="ARBA00023170"/>
    </source>
</evidence>
<dbReference type="PROSITE" id="PS50227">
    <property type="entry name" value="G_PROTEIN_RECEP_F2_3"/>
    <property type="match status" value="1"/>
</dbReference>
<dbReference type="SUPFAM" id="SSF81321">
    <property type="entry name" value="Family A G protein-coupled receptor-like"/>
    <property type="match status" value="1"/>
</dbReference>
<dbReference type="PROSITE" id="PS00649">
    <property type="entry name" value="G_PROTEIN_RECEP_F2_1"/>
    <property type="match status" value="1"/>
</dbReference>
<dbReference type="PANTHER" id="PTHR45620:SF23">
    <property type="entry name" value="GLUCAGON-LIKE PEPTIDE 2 RECEPTOR"/>
    <property type="match status" value="1"/>
</dbReference>
<reference evidence="17" key="1">
    <citation type="submission" date="2025-08" db="UniProtKB">
        <authorList>
            <consortium name="RefSeq"/>
        </authorList>
    </citation>
    <scope>IDENTIFICATION</scope>
    <source>
        <tissue evidence="17">Blood</tissue>
    </source>
</reference>
<dbReference type="InterPro" id="IPR017983">
    <property type="entry name" value="GPCR_2_secretin-like_CS"/>
</dbReference>
<dbReference type="CTD" id="9340"/>
<feature type="compositionally biased region" description="Basic and acidic residues" evidence="11">
    <location>
        <begin position="506"/>
        <end position="517"/>
    </location>
</feature>
<comment type="subcellular location">
    <subcellularLocation>
        <location evidence="1">Cell membrane</location>
        <topology evidence="1">Multi-pass membrane protein</topology>
    </subcellularLocation>
</comment>
<dbReference type="SMART" id="SM00008">
    <property type="entry name" value="HormR"/>
    <property type="match status" value="1"/>
</dbReference>
<evidence type="ECO:0000256" key="6">
    <source>
        <dbReference type="ARBA" id="ARBA00023040"/>
    </source>
</evidence>
<evidence type="ECO:0000256" key="9">
    <source>
        <dbReference type="ARBA" id="ARBA00023180"/>
    </source>
</evidence>
<feature type="transmembrane region" description="Helical" evidence="12">
    <location>
        <begin position="350"/>
        <end position="371"/>
    </location>
</feature>
<keyword evidence="5 12" id="KW-1133">Transmembrane helix</keyword>
<name>A0AA97KX74_EUBMA</name>
<accession>A0AA97KX74</accession>
<keyword evidence="6" id="KW-0297">G-protein coupled receptor</keyword>
<dbReference type="KEGG" id="emc:129328784"/>
<dbReference type="Pfam" id="PF02793">
    <property type="entry name" value="HRM"/>
    <property type="match status" value="1"/>
</dbReference>
<dbReference type="AlphaFoldDB" id="A0AA97KX74"/>
<feature type="transmembrane region" description="Helical" evidence="12">
    <location>
        <begin position="233"/>
        <end position="253"/>
    </location>
</feature>
<feature type="region of interest" description="Disordered" evidence="11">
    <location>
        <begin position="476"/>
        <end position="517"/>
    </location>
</feature>
<evidence type="ECO:0000256" key="4">
    <source>
        <dbReference type="ARBA" id="ARBA00022692"/>
    </source>
</evidence>
<sequence>MKLCSGRFPRLVLTITVLFLIKQAKGSLDTVTVNWYSYKEACLKKLQSSKVNTGIQCNGTFDQFVCWPHSSPGNVSVPCPSYLPWLKNGSEGNVYRVCLDQGIWKTCENSSQIWTNRSECIKNHMQSKNEKHPLYVTLGHLYTVGYSFSLASLSLALLILVLLRKLHCTRNFIHMNLFASFILRAAVVLIRDSITHNTYVFVYFASEKPSDEHGWLSFLNAEKLTVCRVVQLFAHYFIGANFFWLLVEGIYLYRLLVATVLSEKHLLQICMFIGWGVPIVFVVSWGIIKHQLEHEGCWATNRNMTFWWIIRGPIFFSIAVNFCIFLKILKLLLSKLKAQQMNFHDYKFRLARSTLVLIPLLGIHEIVFFFIIDEQVKGLSRQIKLFVHLTMSSFHGFLVALLYCFSNGEVKAELHKQWSRFLLAYPFVCLPWEKIKLLGRCPKKSKKQHSLEISPPQSMQVTKQRTCCSVELSPTWRSKARTNSSDSSEGEVTVGETTEELFEESEIWKHGATENRD</sequence>
<dbReference type="PROSITE" id="PS50261">
    <property type="entry name" value="G_PROTEIN_RECEP_F2_4"/>
    <property type="match status" value="1"/>
</dbReference>
<proteinExistence type="inferred from homology"/>
<dbReference type="GO" id="GO:0017046">
    <property type="term" value="F:peptide hormone binding"/>
    <property type="evidence" value="ECO:0007669"/>
    <property type="project" value="TreeGrafter"/>
</dbReference>
<feature type="transmembrane region" description="Helical" evidence="12">
    <location>
        <begin position="265"/>
        <end position="288"/>
    </location>
</feature>
<feature type="signal peptide" evidence="13">
    <location>
        <begin position="1"/>
        <end position="26"/>
    </location>
</feature>
<evidence type="ECO:0000256" key="10">
    <source>
        <dbReference type="ARBA" id="ARBA00023224"/>
    </source>
</evidence>
<feature type="transmembrane region" description="Helical" evidence="12">
    <location>
        <begin position="383"/>
        <end position="405"/>
    </location>
</feature>
<protein>
    <submittedName>
        <fullName evidence="17">Glucagon-like peptide 2 receptor</fullName>
    </submittedName>
</protein>
<organism evidence="16 17">
    <name type="scientific">Eublepharis macularius</name>
    <name type="common">Leopard gecko</name>
    <name type="synonym">Cyrtodactylus macularius</name>
    <dbReference type="NCBI Taxonomy" id="481883"/>
    <lineage>
        <taxon>Eukaryota</taxon>
        <taxon>Metazoa</taxon>
        <taxon>Chordata</taxon>
        <taxon>Craniata</taxon>
        <taxon>Vertebrata</taxon>
        <taxon>Euteleostomi</taxon>
        <taxon>Lepidosauria</taxon>
        <taxon>Squamata</taxon>
        <taxon>Bifurcata</taxon>
        <taxon>Gekkota</taxon>
        <taxon>Eublepharidae</taxon>
        <taxon>Eublepharinae</taxon>
        <taxon>Eublepharis</taxon>
    </lineage>
</organism>
<dbReference type="InterPro" id="IPR017981">
    <property type="entry name" value="GPCR_2-like_7TM"/>
</dbReference>
<feature type="transmembrane region" description="Helical" evidence="12">
    <location>
        <begin position="308"/>
        <end position="329"/>
    </location>
</feature>
<evidence type="ECO:0000256" key="3">
    <source>
        <dbReference type="ARBA" id="ARBA00022475"/>
    </source>
</evidence>
<dbReference type="GO" id="GO:0007188">
    <property type="term" value="P:adenylate cyclase-modulating G protein-coupled receptor signaling pathway"/>
    <property type="evidence" value="ECO:0007669"/>
    <property type="project" value="TreeGrafter"/>
</dbReference>
<dbReference type="PRINTS" id="PR00249">
    <property type="entry name" value="GPCRSECRETIN"/>
</dbReference>
<evidence type="ECO:0000259" key="14">
    <source>
        <dbReference type="PROSITE" id="PS50227"/>
    </source>
</evidence>
<keyword evidence="4 12" id="KW-0812">Transmembrane</keyword>
<evidence type="ECO:0000256" key="1">
    <source>
        <dbReference type="ARBA" id="ARBA00004651"/>
    </source>
</evidence>
<feature type="chain" id="PRO_5041712240" evidence="13">
    <location>
        <begin position="27"/>
        <end position="517"/>
    </location>
</feature>
<evidence type="ECO:0000256" key="13">
    <source>
        <dbReference type="SAM" id="SignalP"/>
    </source>
</evidence>
<dbReference type="Gene3D" id="1.20.1070.10">
    <property type="entry name" value="Rhodopsin 7-helix transmembrane proteins"/>
    <property type="match status" value="1"/>
</dbReference>
<dbReference type="GO" id="GO:0004967">
    <property type="term" value="F:glucagon receptor activity"/>
    <property type="evidence" value="ECO:0007669"/>
    <property type="project" value="TreeGrafter"/>
</dbReference>
<dbReference type="GO" id="GO:0005886">
    <property type="term" value="C:plasma membrane"/>
    <property type="evidence" value="ECO:0007669"/>
    <property type="project" value="UniProtKB-SubCell"/>
</dbReference>
<gene>
    <name evidence="17" type="primary">GLP2R</name>
</gene>
<dbReference type="RefSeq" id="XP_054834031.1">
    <property type="nucleotide sequence ID" value="XM_054978056.1"/>
</dbReference>
<dbReference type="InterPro" id="IPR050332">
    <property type="entry name" value="GPCR_2"/>
</dbReference>
<feature type="transmembrane region" description="Helical" evidence="12">
    <location>
        <begin position="175"/>
        <end position="194"/>
    </location>
</feature>
<dbReference type="SUPFAM" id="SSF111418">
    <property type="entry name" value="Hormone receptor domain"/>
    <property type="match status" value="1"/>
</dbReference>
<dbReference type="GeneID" id="129328784"/>
<dbReference type="GO" id="GO:0007166">
    <property type="term" value="P:cell surface receptor signaling pathway"/>
    <property type="evidence" value="ECO:0007669"/>
    <property type="project" value="InterPro"/>
</dbReference>
<comment type="similarity">
    <text evidence="2">Belongs to the G-protein coupled receptor 2 family.</text>
</comment>
<keyword evidence="13" id="KW-0732">Signal</keyword>
<dbReference type="InterPro" id="IPR001879">
    <property type="entry name" value="GPCR_2_extracellular_dom"/>
</dbReference>
<dbReference type="InterPro" id="IPR000832">
    <property type="entry name" value="GPCR_2_secretin-like"/>
</dbReference>
<dbReference type="Proteomes" id="UP001190640">
    <property type="component" value="Chromosome 4"/>
</dbReference>
<keyword evidence="10" id="KW-0807">Transducer</keyword>
<keyword evidence="7 12" id="KW-0472">Membrane</keyword>
<feature type="domain" description="G-protein coupled receptors family 2 profile 2" evidence="15">
    <location>
        <begin position="138"/>
        <end position="407"/>
    </location>
</feature>
<dbReference type="PANTHER" id="PTHR45620">
    <property type="entry name" value="PDF RECEPTOR-LIKE PROTEIN-RELATED"/>
    <property type="match status" value="1"/>
</dbReference>
<evidence type="ECO:0000256" key="7">
    <source>
        <dbReference type="ARBA" id="ARBA00023136"/>
    </source>
</evidence>
<dbReference type="FunFam" id="4.10.1240.10:FF:000017">
    <property type="entry name" value="Glucagon like peptide 2 receptor"/>
    <property type="match status" value="1"/>
</dbReference>
<keyword evidence="9" id="KW-0325">Glycoprotein</keyword>
<dbReference type="Gene3D" id="4.10.1240.10">
    <property type="entry name" value="GPCR, family 2, extracellular hormone receptor domain"/>
    <property type="match status" value="1"/>
</dbReference>
<evidence type="ECO:0000313" key="16">
    <source>
        <dbReference type="Proteomes" id="UP001190640"/>
    </source>
</evidence>
<evidence type="ECO:0000256" key="5">
    <source>
        <dbReference type="ARBA" id="ARBA00022989"/>
    </source>
</evidence>
<evidence type="ECO:0000256" key="11">
    <source>
        <dbReference type="SAM" id="MobiDB-lite"/>
    </source>
</evidence>
<evidence type="ECO:0000256" key="2">
    <source>
        <dbReference type="ARBA" id="ARBA00005314"/>
    </source>
</evidence>
<dbReference type="InterPro" id="IPR036445">
    <property type="entry name" value="GPCR_2_extracell_dom_sf"/>
</dbReference>
<keyword evidence="8" id="KW-0675">Receptor</keyword>
<keyword evidence="16" id="KW-1185">Reference proteome</keyword>
<feature type="transmembrane region" description="Helical" evidence="12">
    <location>
        <begin position="141"/>
        <end position="163"/>
    </location>
</feature>
<evidence type="ECO:0000259" key="15">
    <source>
        <dbReference type="PROSITE" id="PS50261"/>
    </source>
</evidence>
<keyword evidence="3" id="KW-1003">Cell membrane</keyword>
<evidence type="ECO:0000256" key="12">
    <source>
        <dbReference type="SAM" id="Phobius"/>
    </source>
</evidence>